<organism evidence="2 3">
    <name type="scientific">Mongoliibacter ruber</name>
    <dbReference type="NCBI Taxonomy" id="1750599"/>
    <lineage>
        <taxon>Bacteria</taxon>
        <taxon>Pseudomonadati</taxon>
        <taxon>Bacteroidota</taxon>
        <taxon>Cytophagia</taxon>
        <taxon>Cytophagales</taxon>
        <taxon>Cyclobacteriaceae</taxon>
        <taxon>Mongoliibacter</taxon>
    </lineage>
</organism>
<keyword evidence="3" id="KW-1185">Reference proteome</keyword>
<proteinExistence type="predicted"/>
<dbReference type="EMBL" id="PVTR01000005">
    <property type="protein sequence ID" value="PRY87943.1"/>
    <property type="molecule type" value="Genomic_DNA"/>
</dbReference>
<comment type="caution">
    <text evidence="2">The sequence shown here is derived from an EMBL/GenBank/DDBJ whole genome shotgun (WGS) entry which is preliminary data.</text>
</comment>
<reference evidence="2 3" key="1">
    <citation type="submission" date="2018-03" db="EMBL/GenBank/DDBJ databases">
        <title>Genomic Encyclopedia of Archaeal and Bacterial Type Strains, Phase II (KMG-II): from individual species to whole genera.</title>
        <authorList>
            <person name="Goeker M."/>
        </authorList>
    </citation>
    <scope>NUCLEOTIDE SEQUENCE [LARGE SCALE GENOMIC DNA]</scope>
    <source>
        <strain evidence="2 3">DSM 27929</strain>
    </source>
</reference>
<sequence>MANNNEIKNNDLPQIKGSHFLKSWKGWCIKIFALVVLGYFVHEFLDDFIKGWMEVDCSC</sequence>
<evidence type="ECO:0000313" key="3">
    <source>
        <dbReference type="Proteomes" id="UP000238157"/>
    </source>
</evidence>
<keyword evidence="1" id="KW-0812">Transmembrane</keyword>
<protein>
    <submittedName>
        <fullName evidence="2">Uncharacterized protein</fullName>
    </submittedName>
</protein>
<keyword evidence="1" id="KW-0472">Membrane</keyword>
<dbReference type="AlphaFoldDB" id="A0A2T0WMK7"/>
<dbReference type="Proteomes" id="UP000238157">
    <property type="component" value="Unassembled WGS sequence"/>
</dbReference>
<gene>
    <name evidence="2" type="ORF">CLW00_10563</name>
</gene>
<name>A0A2T0WMK7_9BACT</name>
<evidence type="ECO:0000313" key="2">
    <source>
        <dbReference type="EMBL" id="PRY87943.1"/>
    </source>
</evidence>
<accession>A0A2T0WMK7</accession>
<feature type="transmembrane region" description="Helical" evidence="1">
    <location>
        <begin position="27"/>
        <end position="45"/>
    </location>
</feature>
<evidence type="ECO:0000256" key="1">
    <source>
        <dbReference type="SAM" id="Phobius"/>
    </source>
</evidence>
<keyword evidence="1" id="KW-1133">Transmembrane helix</keyword>